<proteinExistence type="predicted"/>
<name>A0ABY8AJR0_9ACTN</name>
<dbReference type="RefSeq" id="WP_275310394.1">
    <property type="nucleotide sequence ID" value="NZ_CP095749.1"/>
</dbReference>
<protein>
    <recommendedName>
        <fullName evidence="5">Extracellular solute-binding protein</fullName>
    </recommendedName>
</protein>
<evidence type="ECO:0008006" key="5">
    <source>
        <dbReference type="Google" id="ProtNLM"/>
    </source>
</evidence>
<evidence type="ECO:0000313" key="4">
    <source>
        <dbReference type="Proteomes" id="UP001218629"/>
    </source>
</evidence>
<dbReference type="SUPFAM" id="SSF53850">
    <property type="entry name" value="Periplasmic binding protein-like II"/>
    <property type="match status" value="1"/>
</dbReference>
<keyword evidence="2" id="KW-0732">Signal</keyword>
<evidence type="ECO:0000313" key="3">
    <source>
        <dbReference type="EMBL" id="WEB44160.1"/>
    </source>
</evidence>
<dbReference type="PROSITE" id="PS51257">
    <property type="entry name" value="PROKAR_LIPOPROTEIN"/>
    <property type="match status" value="1"/>
</dbReference>
<dbReference type="Gene3D" id="3.40.190.10">
    <property type="entry name" value="Periplasmic binding protein-like II"/>
    <property type="match status" value="1"/>
</dbReference>
<evidence type="ECO:0000256" key="1">
    <source>
        <dbReference type="SAM" id="MobiDB-lite"/>
    </source>
</evidence>
<dbReference type="Proteomes" id="UP001218629">
    <property type="component" value="Chromosome"/>
</dbReference>
<feature type="signal peptide" evidence="2">
    <location>
        <begin position="1"/>
        <end position="19"/>
    </location>
</feature>
<organism evidence="3 4">
    <name type="scientific">Streptomyces yunnanensis</name>
    <dbReference type="NCBI Taxonomy" id="156453"/>
    <lineage>
        <taxon>Bacteria</taxon>
        <taxon>Bacillati</taxon>
        <taxon>Actinomycetota</taxon>
        <taxon>Actinomycetes</taxon>
        <taxon>Kitasatosporales</taxon>
        <taxon>Streptomycetaceae</taxon>
        <taxon>Streptomyces</taxon>
    </lineage>
</organism>
<sequence length="169" mass="17806">MTTAVRRVFLSRTAGIAGAAAFGLAGCGPDEASDGTVRLTVLAASYGRTVGSPIVDRWHAFIAAFEKEHRNIRIALELVPIEKIDRTLAERAAAGREPDIAQSYVFADYAEAGRLYRADDLFSLATQADFFPSFARAAPGRRSGTPCGGGSAPRSSPAAIRGPCSSRSS</sequence>
<gene>
    <name evidence="3" type="ORF">MOV08_35985</name>
</gene>
<accession>A0ABY8AJR0</accession>
<feature type="chain" id="PRO_5045347543" description="Extracellular solute-binding protein" evidence="2">
    <location>
        <begin position="20"/>
        <end position="169"/>
    </location>
</feature>
<feature type="region of interest" description="Disordered" evidence="1">
    <location>
        <begin position="138"/>
        <end position="169"/>
    </location>
</feature>
<keyword evidence="4" id="KW-1185">Reference proteome</keyword>
<evidence type="ECO:0000256" key="2">
    <source>
        <dbReference type="SAM" id="SignalP"/>
    </source>
</evidence>
<dbReference type="InterPro" id="IPR006311">
    <property type="entry name" value="TAT_signal"/>
</dbReference>
<dbReference type="EMBL" id="CP095749">
    <property type="protein sequence ID" value="WEB44160.1"/>
    <property type="molecule type" value="Genomic_DNA"/>
</dbReference>
<reference evidence="3 4" key="1">
    <citation type="submission" date="2022-03" db="EMBL/GenBank/DDBJ databases">
        <title>Streptomyces yunnanensis P86,complete genome.</title>
        <authorList>
            <person name="Chen S."/>
            <person name="Zhang Q."/>
        </authorList>
    </citation>
    <scope>NUCLEOTIDE SEQUENCE [LARGE SCALE GENOMIC DNA]</scope>
    <source>
        <strain evidence="3 4">P86</strain>
    </source>
</reference>
<dbReference type="PROSITE" id="PS51318">
    <property type="entry name" value="TAT"/>
    <property type="match status" value="1"/>
</dbReference>